<accession>A0A178XZ52</accession>
<dbReference type="OrthoDB" id="9766552at2"/>
<feature type="domain" description="MOFRL-associated" evidence="2">
    <location>
        <begin position="15"/>
        <end position="235"/>
    </location>
</feature>
<evidence type="ECO:0000313" key="4">
    <source>
        <dbReference type="Proteomes" id="UP000094025"/>
    </source>
</evidence>
<dbReference type="PANTHER" id="PTHR12227">
    <property type="entry name" value="GLYCERATE KINASE"/>
    <property type="match status" value="1"/>
</dbReference>
<comment type="caution">
    <text evidence="3">The sequence shown here is derived from an EMBL/GenBank/DDBJ whole genome shotgun (WGS) entry which is preliminary data.</text>
</comment>
<dbReference type="PANTHER" id="PTHR12227:SF0">
    <property type="entry name" value="GLYCERATE KINASE"/>
    <property type="match status" value="1"/>
</dbReference>
<dbReference type="Pfam" id="PF05161">
    <property type="entry name" value="MOFRL"/>
    <property type="match status" value="1"/>
</dbReference>
<dbReference type="EMBL" id="LPUX01000055">
    <property type="protein sequence ID" value="OAP40122.1"/>
    <property type="molecule type" value="Genomic_DNA"/>
</dbReference>
<dbReference type="InterPro" id="IPR025286">
    <property type="entry name" value="MOFRL_assoc_dom"/>
</dbReference>
<dbReference type="InterPro" id="IPR038614">
    <property type="entry name" value="GK_N_sf"/>
</dbReference>
<dbReference type="Proteomes" id="UP000094025">
    <property type="component" value="Unassembled WGS sequence"/>
</dbReference>
<dbReference type="RefSeq" id="WP_064242257.1">
    <property type="nucleotide sequence ID" value="NZ_LPUX01000055.1"/>
</dbReference>
<dbReference type="InterPro" id="IPR039760">
    <property type="entry name" value="MOFRL_protein"/>
</dbReference>
<dbReference type="InterPro" id="IPR007835">
    <property type="entry name" value="MOFRL"/>
</dbReference>
<evidence type="ECO:0000259" key="1">
    <source>
        <dbReference type="Pfam" id="PF05161"/>
    </source>
</evidence>
<proteinExistence type="predicted"/>
<organism evidence="3 4">
    <name type="scientific">Sinorhizobium glycinis</name>
    <dbReference type="NCBI Taxonomy" id="1472378"/>
    <lineage>
        <taxon>Bacteria</taxon>
        <taxon>Pseudomonadati</taxon>
        <taxon>Pseudomonadota</taxon>
        <taxon>Alphaproteobacteria</taxon>
        <taxon>Hyphomicrobiales</taxon>
        <taxon>Rhizobiaceae</taxon>
        <taxon>Sinorhizobium/Ensifer group</taxon>
        <taxon>Sinorhizobium</taxon>
    </lineage>
</organism>
<feature type="domain" description="MOFRL" evidence="1">
    <location>
        <begin position="309"/>
        <end position="415"/>
    </location>
</feature>
<dbReference type="GO" id="GO:0008887">
    <property type="term" value="F:glycerate kinase activity"/>
    <property type="evidence" value="ECO:0007669"/>
    <property type="project" value="InterPro"/>
</dbReference>
<dbReference type="Gene3D" id="3.40.1480.10">
    <property type="entry name" value="MOFRL domain"/>
    <property type="match status" value="1"/>
</dbReference>
<dbReference type="GO" id="GO:0005737">
    <property type="term" value="C:cytoplasm"/>
    <property type="evidence" value="ECO:0007669"/>
    <property type="project" value="TreeGrafter"/>
</dbReference>
<evidence type="ECO:0000313" key="3">
    <source>
        <dbReference type="EMBL" id="OAP40122.1"/>
    </source>
</evidence>
<gene>
    <name evidence="3" type="ORF">AU381_11360</name>
</gene>
<evidence type="ECO:0000259" key="2">
    <source>
        <dbReference type="Pfam" id="PF13660"/>
    </source>
</evidence>
<dbReference type="AlphaFoldDB" id="A0A178XZ52"/>
<dbReference type="InterPro" id="IPR037035">
    <property type="entry name" value="GK-like_C_sf"/>
</dbReference>
<dbReference type="Pfam" id="PF13660">
    <property type="entry name" value="DUF4147"/>
    <property type="match status" value="1"/>
</dbReference>
<sequence>MQASTFPRSAAKALLLDLFQAAVRSADPLRVLPQFLPDKPPGRCVVVGAGKSAAVMAKAVEEAWPDVDLSGCVVTRHGHAVATKRIDVIEAGHPVPDAASFEAARRIMASVRSLGEGDLVLALISGGGSSLLAMPVEGLSEGDKQAVNRLLLASGFGIAEMNAIRRRLSAVKGGRLAEAARPARVVTLAISDIPGDDPLAIASGPTVHDPYRHLDLAYLAERLGPDLPQAAKAILCKPAITEAPWEADFRLIATPMMTLQAAASAAGRAGVKPVILGDALEGEAREAGKLMAGIAKSVGIHGQPAAPPVVLLSGGETTVSLSGARSGLGGRNTEFLLSMALALDGDPCVYALAADTDGIDGNAEAAGAVIAPDTIRRAGAAEDVKRLLDDHNSYELFERLGDLVVTGPTLTNVNDFRAVLVLP</sequence>
<dbReference type="STRING" id="1472378.AU381_11360"/>
<reference evidence="3 4" key="1">
    <citation type="journal article" date="2016" name="Int. J. Syst. Evol. Microbiol.">
        <title>Ensifer glycinis sp. nov., an novel rhizobial species associated with Glycine spp.</title>
        <authorList>
            <person name="Yan H."/>
            <person name="Yan J."/>
            <person name="Sui X.H."/>
            <person name="Wang E.T."/>
            <person name="Chen W.X."/>
            <person name="Zhang X.X."/>
            <person name="Chen W.F."/>
        </authorList>
    </citation>
    <scope>NUCLEOTIDE SEQUENCE [LARGE SCALE GENOMIC DNA]</scope>
    <source>
        <strain evidence="3 4">CCBAU 23380</strain>
    </source>
</reference>
<dbReference type="Gene3D" id="3.40.50.10180">
    <property type="entry name" value="Glycerate kinase, MOFRL-like N-terminal domain"/>
    <property type="match status" value="1"/>
</dbReference>
<dbReference type="SUPFAM" id="SSF82544">
    <property type="entry name" value="GckA/TtuD-like"/>
    <property type="match status" value="1"/>
</dbReference>
<keyword evidence="3" id="KW-0670">Pyruvate</keyword>
<protein>
    <submittedName>
        <fullName evidence="3">Hydroxypyruvate reductase</fullName>
    </submittedName>
</protein>
<name>A0A178XZ52_9HYPH</name>
<keyword evidence="4" id="KW-1185">Reference proteome</keyword>